<comment type="caution">
    <text evidence="11">The sequence shown here is derived from an EMBL/GenBank/DDBJ whole genome shotgun (WGS) entry which is preliminary data.</text>
</comment>
<keyword evidence="3" id="KW-0813">Transport</keyword>
<evidence type="ECO:0000256" key="8">
    <source>
        <dbReference type="ARBA" id="ARBA00023136"/>
    </source>
</evidence>
<evidence type="ECO:0000256" key="4">
    <source>
        <dbReference type="ARBA" id="ARBA00022475"/>
    </source>
</evidence>
<dbReference type="InterPro" id="IPR036259">
    <property type="entry name" value="MFS_trans_sf"/>
</dbReference>
<reference evidence="12" key="1">
    <citation type="journal article" date="2019" name="Int. J. Syst. Evol. Microbiol.">
        <title>The Global Catalogue of Microorganisms (GCM) 10K type strain sequencing project: providing services to taxonomists for standard genome sequencing and annotation.</title>
        <authorList>
            <consortium name="The Broad Institute Genomics Platform"/>
            <consortium name="The Broad Institute Genome Sequencing Center for Infectious Disease"/>
            <person name="Wu L."/>
            <person name="Ma J."/>
        </authorList>
    </citation>
    <scope>NUCLEOTIDE SEQUENCE [LARGE SCALE GENOMIC DNA]</scope>
    <source>
        <strain evidence="12">JCM 3175</strain>
    </source>
</reference>
<evidence type="ECO:0000313" key="12">
    <source>
        <dbReference type="Proteomes" id="UP001500307"/>
    </source>
</evidence>
<dbReference type="Proteomes" id="UP001500307">
    <property type="component" value="Unassembled WGS sequence"/>
</dbReference>
<gene>
    <name evidence="11" type="ORF">GCM10023176_42080</name>
</gene>
<feature type="transmembrane region" description="Helical" evidence="9">
    <location>
        <begin position="333"/>
        <end position="354"/>
    </location>
</feature>
<comment type="similarity">
    <text evidence="2">Belongs to the major facilitator superfamily. Set transporter family.</text>
</comment>
<dbReference type="Pfam" id="PF07690">
    <property type="entry name" value="MFS_1"/>
    <property type="match status" value="2"/>
</dbReference>
<evidence type="ECO:0000259" key="10">
    <source>
        <dbReference type="PROSITE" id="PS50850"/>
    </source>
</evidence>
<dbReference type="Gene3D" id="1.20.1250.20">
    <property type="entry name" value="MFS general substrate transporter like domains"/>
    <property type="match status" value="2"/>
</dbReference>
<dbReference type="PANTHER" id="PTHR23535:SF2">
    <property type="entry name" value="SUGAR EFFLUX TRANSPORTER A-RELATED"/>
    <property type="match status" value="1"/>
</dbReference>
<evidence type="ECO:0000256" key="1">
    <source>
        <dbReference type="ARBA" id="ARBA00004651"/>
    </source>
</evidence>
<keyword evidence="7 9" id="KW-1133">Transmembrane helix</keyword>
<dbReference type="PANTHER" id="PTHR23535">
    <property type="entry name" value="SUGAR EFFLUX TRANSPORTER A-RELATED"/>
    <property type="match status" value="1"/>
</dbReference>
<proteinExistence type="inferred from homology"/>
<feature type="transmembrane region" description="Helical" evidence="9">
    <location>
        <begin position="30"/>
        <end position="51"/>
    </location>
</feature>
<dbReference type="InterPro" id="IPR020846">
    <property type="entry name" value="MFS_dom"/>
</dbReference>
<feature type="transmembrane region" description="Helical" evidence="9">
    <location>
        <begin position="397"/>
        <end position="416"/>
    </location>
</feature>
<evidence type="ECO:0000256" key="6">
    <source>
        <dbReference type="ARBA" id="ARBA00022692"/>
    </source>
</evidence>
<feature type="transmembrane region" description="Helical" evidence="9">
    <location>
        <begin position="279"/>
        <end position="301"/>
    </location>
</feature>
<feature type="transmembrane region" description="Helical" evidence="9">
    <location>
        <begin position="93"/>
        <end position="112"/>
    </location>
</feature>
<keyword evidence="8 9" id="KW-0472">Membrane</keyword>
<evidence type="ECO:0000256" key="7">
    <source>
        <dbReference type="ARBA" id="ARBA00022989"/>
    </source>
</evidence>
<accession>A0ABP8SS02</accession>
<protein>
    <submittedName>
        <fullName evidence="11">Sugar efflux transporter</fullName>
    </submittedName>
</protein>
<evidence type="ECO:0000256" key="5">
    <source>
        <dbReference type="ARBA" id="ARBA00022597"/>
    </source>
</evidence>
<evidence type="ECO:0000256" key="2">
    <source>
        <dbReference type="ARBA" id="ARBA00006523"/>
    </source>
</evidence>
<name>A0ABP8SS02_9ACTN</name>
<dbReference type="InterPro" id="IPR011701">
    <property type="entry name" value="MFS"/>
</dbReference>
<feature type="transmembrane region" description="Helical" evidence="9">
    <location>
        <begin position="63"/>
        <end position="81"/>
    </location>
</feature>
<keyword evidence="4" id="KW-1003">Cell membrane</keyword>
<evidence type="ECO:0000256" key="9">
    <source>
        <dbReference type="SAM" id="Phobius"/>
    </source>
</evidence>
<sequence>MVAQTDARRDAHSDGRFVVGWRAVAPYRPLMALMLVSSTASFAALGVLSLFAREELGASDTMVTANFVVIALASMVVMLATGHLSDGGGVRRVIIPASLAWLGVGYVLLASVRSYPAMLAVGVVFFCAVGVPNAQLMAYARDLVERRDDPATSTSVIAMMRIVLSIGSFTGFGIGGLGLAHLGARSLFQVVAVACLACLALSWYLLREGHAVAAAAPHPVTDENTDDRDGVPTRTAGGRRLLLTLAVVMVLFSSGRIMLLSQLPILMRVSLHTPLELTGFALALPPLCELVLMPAMAFAALRWGRGRVFLVGGAASVGYYGGLVVVTTPGQLMLLQVVYAVFGAATIMVGIDLAQRLMLGRAGAATSIYLSHENLATVNGSLVATASVAALGHQVGFLVPATLCLVALALATWTFAQHPEAFDLRAGHRAAGAND</sequence>
<organism evidence="11 12">
    <name type="scientific">Micromonospora coerulea</name>
    <dbReference type="NCBI Taxonomy" id="47856"/>
    <lineage>
        <taxon>Bacteria</taxon>
        <taxon>Bacillati</taxon>
        <taxon>Actinomycetota</taxon>
        <taxon>Actinomycetes</taxon>
        <taxon>Micromonosporales</taxon>
        <taxon>Micromonosporaceae</taxon>
        <taxon>Micromonospora</taxon>
    </lineage>
</organism>
<keyword evidence="6 9" id="KW-0812">Transmembrane</keyword>
<comment type="subcellular location">
    <subcellularLocation>
        <location evidence="1">Cell membrane</location>
        <topology evidence="1">Multi-pass membrane protein</topology>
    </subcellularLocation>
</comment>
<dbReference type="PROSITE" id="PS50850">
    <property type="entry name" value="MFS"/>
    <property type="match status" value="1"/>
</dbReference>
<feature type="transmembrane region" description="Helical" evidence="9">
    <location>
        <begin position="118"/>
        <end position="140"/>
    </location>
</feature>
<keyword evidence="5" id="KW-0762">Sugar transport</keyword>
<dbReference type="EMBL" id="BAABGU010000024">
    <property type="protein sequence ID" value="GAA4574640.1"/>
    <property type="molecule type" value="Genomic_DNA"/>
</dbReference>
<feature type="transmembrane region" description="Helical" evidence="9">
    <location>
        <begin position="308"/>
        <end position="327"/>
    </location>
</feature>
<feature type="transmembrane region" description="Helical" evidence="9">
    <location>
        <begin position="241"/>
        <end position="259"/>
    </location>
</feature>
<keyword evidence="12" id="KW-1185">Reference proteome</keyword>
<evidence type="ECO:0000313" key="11">
    <source>
        <dbReference type="EMBL" id="GAA4574640.1"/>
    </source>
</evidence>
<feature type="transmembrane region" description="Helical" evidence="9">
    <location>
        <begin position="161"/>
        <end position="180"/>
    </location>
</feature>
<feature type="domain" description="Major facilitator superfamily (MFS) profile" evidence="10">
    <location>
        <begin position="27"/>
        <end position="419"/>
    </location>
</feature>
<evidence type="ECO:0000256" key="3">
    <source>
        <dbReference type="ARBA" id="ARBA00022448"/>
    </source>
</evidence>
<dbReference type="SUPFAM" id="SSF103473">
    <property type="entry name" value="MFS general substrate transporter"/>
    <property type="match status" value="1"/>
</dbReference>
<feature type="transmembrane region" description="Helical" evidence="9">
    <location>
        <begin position="186"/>
        <end position="206"/>
    </location>
</feature>